<comment type="caution">
    <text evidence="9">The sequence shown here is derived from an EMBL/GenBank/DDBJ whole genome shotgun (WGS) entry which is preliminary data.</text>
</comment>
<feature type="domain" description="ABC3 transporter permease C-terminal" evidence="7">
    <location>
        <begin position="85"/>
        <end position="205"/>
    </location>
</feature>
<reference evidence="9" key="1">
    <citation type="submission" date="2020-06" db="EMBL/GenBank/DDBJ databases">
        <title>Legume-microbial interactions unlock mineral nutrients during tropical forest succession.</title>
        <authorList>
            <person name="Epihov D.Z."/>
        </authorList>
    </citation>
    <scope>NUCLEOTIDE SEQUENCE [LARGE SCALE GENOMIC DNA]</scope>
    <source>
        <strain evidence="9">Pan2503</strain>
    </source>
</reference>
<organism evidence="9 10">
    <name type="scientific">Candidatus Acidiferrum panamense</name>
    <dbReference type="NCBI Taxonomy" id="2741543"/>
    <lineage>
        <taxon>Bacteria</taxon>
        <taxon>Pseudomonadati</taxon>
        <taxon>Acidobacteriota</taxon>
        <taxon>Terriglobia</taxon>
        <taxon>Candidatus Acidiferrales</taxon>
        <taxon>Candidatus Acidiferrum</taxon>
    </lineage>
</organism>
<evidence type="ECO:0000256" key="4">
    <source>
        <dbReference type="ARBA" id="ARBA00022989"/>
    </source>
</evidence>
<feature type="transmembrane region" description="Helical" evidence="6">
    <location>
        <begin position="570"/>
        <end position="590"/>
    </location>
</feature>
<feature type="transmembrane region" description="Helical" evidence="6">
    <location>
        <begin position="231"/>
        <end position="255"/>
    </location>
</feature>
<feature type="transmembrane region" description="Helical" evidence="6">
    <location>
        <begin position="179"/>
        <end position="200"/>
    </location>
</feature>
<feature type="transmembrane region" description="Helical" evidence="6">
    <location>
        <begin position="536"/>
        <end position="558"/>
    </location>
</feature>
<feature type="transmembrane region" description="Helical" evidence="6">
    <location>
        <begin position="133"/>
        <end position="159"/>
    </location>
</feature>
<dbReference type="GO" id="GO:0022857">
    <property type="term" value="F:transmembrane transporter activity"/>
    <property type="evidence" value="ECO:0007669"/>
    <property type="project" value="TreeGrafter"/>
</dbReference>
<dbReference type="EMBL" id="JACDQQ010000651">
    <property type="protein sequence ID" value="MBA0084658.1"/>
    <property type="molecule type" value="Genomic_DNA"/>
</dbReference>
<dbReference type="InterPro" id="IPR025857">
    <property type="entry name" value="MacB_PCD"/>
</dbReference>
<evidence type="ECO:0000256" key="1">
    <source>
        <dbReference type="ARBA" id="ARBA00004651"/>
    </source>
</evidence>
<evidence type="ECO:0000256" key="5">
    <source>
        <dbReference type="ARBA" id="ARBA00023136"/>
    </source>
</evidence>
<evidence type="ECO:0000313" key="10">
    <source>
        <dbReference type="Proteomes" id="UP000567293"/>
    </source>
</evidence>
<dbReference type="Proteomes" id="UP000567293">
    <property type="component" value="Unassembled WGS sequence"/>
</dbReference>
<evidence type="ECO:0000256" key="6">
    <source>
        <dbReference type="SAM" id="Phobius"/>
    </source>
</evidence>
<dbReference type="AlphaFoldDB" id="A0A7V8SW92"/>
<protein>
    <submittedName>
        <fullName evidence="9">ABC transporter permease</fullName>
    </submittedName>
</protein>
<feature type="transmembrane region" description="Helical" evidence="6">
    <location>
        <begin position="480"/>
        <end position="508"/>
    </location>
</feature>
<proteinExistence type="predicted"/>
<evidence type="ECO:0000259" key="7">
    <source>
        <dbReference type="Pfam" id="PF02687"/>
    </source>
</evidence>
<dbReference type="Pfam" id="PF02687">
    <property type="entry name" value="FtsX"/>
    <property type="match status" value="2"/>
</dbReference>
<evidence type="ECO:0000313" key="9">
    <source>
        <dbReference type="EMBL" id="MBA0084658.1"/>
    </source>
</evidence>
<accession>A0A7V8SW92</accession>
<comment type="subcellular location">
    <subcellularLocation>
        <location evidence="1">Cell membrane</location>
        <topology evidence="1">Multi-pass membrane protein</topology>
    </subcellularLocation>
</comment>
<evidence type="ECO:0000256" key="3">
    <source>
        <dbReference type="ARBA" id="ARBA00022692"/>
    </source>
</evidence>
<keyword evidence="5 6" id="KW-0472">Membrane</keyword>
<gene>
    <name evidence="9" type="ORF">HRJ53_06665</name>
</gene>
<feature type="transmembrane region" description="Helical" evidence="6">
    <location>
        <begin position="73"/>
        <end position="101"/>
    </location>
</feature>
<evidence type="ECO:0000259" key="8">
    <source>
        <dbReference type="Pfam" id="PF12704"/>
    </source>
</evidence>
<evidence type="ECO:0000256" key="2">
    <source>
        <dbReference type="ARBA" id="ARBA00022475"/>
    </source>
</evidence>
<keyword evidence="10" id="KW-1185">Reference proteome</keyword>
<keyword evidence="3 6" id="KW-0812">Transmembrane</keyword>
<dbReference type="InterPro" id="IPR003838">
    <property type="entry name" value="ABC3_permease_C"/>
</dbReference>
<keyword evidence="2" id="KW-1003">Cell membrane</keyword>
<name>A0A7V8SW92_9BACT</name>
<dbReference type="PANTHER" id="PTHR30572:SF15">
    <property type="entry name" value="ABC TRANSPORTER PERMEASE"/>
    <property type="match status" value="1"/>
</dbReference>
<keyword evidence="4 6" id="KW-1133">Transmembrane helix</keyword>
<dbReference type="GO" id="GO:0005886">
    <property type="term" value="C:plasma membrane"/>
    <property type="evidence" value="ECO:0007669"/>
    <property type="project" value="UniProtKB-SubCell"/>
</dbReference>
<feature type="domain" description="ABC3 transporter permease C-terminal" evidence="7">
    <location>
        <begin position="487"/>
        <end position="600"/>
    </location>
</feature>
<dbReference type="PANTHER" id="PTHR30572">
    <property type="entry name" value="MEMBRANE COMPONENT OF TRANSPORTER-RELATED"/>
    <property type="match status" value="1"/>
</dbReference>
<dbReference type="InterPro" id="IPR050250">
    <property type="entry name" value="Macrolide_Exporter_MacB"/>
</dbReference>
<sequence>MQKALEPDSDLLSEGNTGWLALLGRMRPAATLEEVRADLGVIAAGLDQQYPGRTTTLAVHRATFLGRSEERTLVFGVAAVVLAGVGLVLLIACANVANLLLARASSRQREIAIRLSIGGSRWRIVRQLLTESLLLAFLGGTAGSLVAFWSVEGIARFVLAHLPHGAPRLAWNVSPDLRVWGYALGLTAFTGIVFGLAPALHATRQGLSTALKGYGGGFIGKAGSGGMLRNTLVGVQVAVCMVLLIAAGLVMRGLYLAQTVDPGFAMKGITQAQFDLPSQGYSAEKAQAFERELTATVASLPGVDDVEQAQVTPLSHQFLGTGLTVGGEAESRQFMFNVVSPGFFAMLAMPMVRGRTFTAGEARSDAPVLVITESTARRLWPGQDAIGKTLRDGEKKACQIVGVVKDSQVSHLGQSDELFVYRPAGPTEQDRLQLLVHSKSGETATANGIREAARALDANLVVDVTKLADNLEAWRAPSRLVAALSGVLGTLALLLAAIGVHGVVSYGVSQRIREIGIRMTLGADGRDVMSLAVRQALRPVGIGALVGVIGCAAVSQVLSDVLYGLGAHDPVAFVGVPLFLLGVAFLASYLPARRAARIDPITALRYE</sequence>
<feature type="domain" description="MacB-like periplasmic core" evidence="8">
    <location>
        <begin position="280"/>
        <end position="445"/>
    </location>
</feature>
<dbReference type="Pfam" id="PF12704">
    <property type="entry name" value="MacB_PCD"/>
    <property type="match status" value="1"/>
</dbReference>